<gene>
    <name evidence="2" type="ORF">LX16_1753</name>
</gene>
<comment type="caution">
    <text evidence="2">The sequence shown here is derived from an EMBL/GenBank/DDBJ whole genome shotgun (WGS) entry which is preliminary data.</text>
</comment>
<name>A0A562VDS5_9ACTN</name>
<accession>A0A562VDS5</accession>
<dbReference type="Pfam" id="PF05118">
    <property type="entry name" value="Asp_Arg_Hydrox"/>
    <property type="match status" value="1"/>
</dbReference>
<dbReference type="InterPro" id="IPR007803">
    <property type="entry name" value="Asp/Arg/Pro-Hydrxlase"/>
</dbReference>
<evidence type="ECO:0000313" key="3">
    <source>
        <dbReference type="Proteomes" id="UP000321617"/>
    </source>
</evidence>
<dbReference type="RefSeq" id="WP_147135736.1">
    <property type="nucleotide sequence ID" value="NZ_BAABIJ010000001.1"/>
</dbReference>
<dbReference type="InterPro" id="IPR027443">
    <property type="entry name" value="IPNS-like_sf"/>
</dbReference>
<protein>
    <submittedName>
        <fullName evidence="2">Aspartyl/asparaginyl beta-hydroxylase</fullName>
    </submittedName>
</protein>
<organism evidence="2 3">
    <name type="scientific">Stackebrandtia albiflava</name>
    <dbReference type="NCBI Taxonomy" id="406432"/>
    <lineage>
        <taxon>Bacteria</taxon>
        <taxon>Bacillati</taxon>
        <taxon>Actinomycetota</taxon>
        <taxon>Actinomycetes</taxon>
        <taxon>Glycomycetales</taxon>
        <taxon>Glycomycetaceae</taxon>
        <taxon>Stackebrandtia</taxon>
    </lineage>
</organism>
<dbReference type="Gene3D" id="2.60.120.330">
    <property type="entry name" value="B-lactam Antibiotic, Isopenicillin N Synthase, Chain"/>
    <property type="match status" value="1"/>
</dbReference>
<reference evidence="2 3" key="1">
    <citation type="journal article" date="2013" name="Stand. Genomic Sci.">
        <title>Genomic Encyclopedia of Type Strains, Phase I: The one thousand microbial genomes (KMG-I) project.</title>
        <authorList>
            <person name="Kyrpides N.C."/>
            <person name="Woyke T."/>
            <person name="Eisen J.A."/>
            <person name="Garrity G."/>
            <person name="Lilburn T.G."/>
            <person name="Beck B.J."/>
            <person name="Whitman W.B."/>
            <person name="Hugenholtz P."/>
            <person name="Klenk H.P."/>
        </authorList>
    </citation>
    <scope>NUCLEOTIDE SEQUENCE [LARGE SCALE GENOMIC DNA]</scope>
    <source>
        <strain evidence="2 3">DSM 45044</strain>
    </source>
</reference>
<evidence type="ECO:0000259" key="1">
    <source>
        <dbReference type="Pfam" id="PF05118"/>
    </source>
</evidence>
<dbReference type="OrthoDB" id="1441538at2"/>
<dbReference type="Proteomes" id="UP000321617">
    <property type="component" value="Unassembled WGS sequence"/>
</dbReference>
<sequence length="331" mass="35899">MIDHPTDWRALPPAVRLARRYDAAELAAEVAELRRRPWRAQRAIGQDGMRRQSDIDWTILPLRSPGGDPLRTDAGGAGLVEHAETPHLDGAPALRRLIREFPAGLLAVRLMALGPGVEVAEHRDAKCGMPWGVVRLHVPVVTNPGATVVIDGRSFHWEAGRLWFGDFDRPHLVANTGTTARVHLVLDCLVGKELLDLFPSGYLGGIAVEDVVLARAPVPLTPGERDALRCRFPLPRRFLEWSEEEPVAPADATVPAEIVVTPDGPVLVVEGTPRFGLVHLGGGDLRLAGWTEERVLTVDPGRDGMRVRTTTRCGRDAAVTKCAAEPVTGGP</sequence>
<proteinExistence type="predicted"/>
<dbReference type="AlphaFoldDB" id="A0A562VDS5"/>
<dbReference type="EMBL" id="VLLL01000005">
    <property type="protein sequence ID" value="TWJ16033.1"/>
    <property type="molecule type" value="Genomic_DNA"/>
</dbReference>
<keyword evidence="3" id="KW-1185">Reference proteome</keyword>
<dbReference type="SUPFAM" id="SSF51197">
    <property type="entry name" value="Clavaminate synthase-like"/>
    <property type="match status" value="1"/>
</dbReference>
<feature type="domain" description="Aspartyl/asparaginy/proline hydroxylase" evidence="1">
    <location>
        <begin position="26"/>
        <end position="188"/>
    </location>
</feature>
<evidence type="ECO:0000313" key="2">
    <source>
        <dbReference type="EMBL" id="TWJ16033.1"/>
    </source>
</evidence>